<dbReference type="Pfam" id="PF13086">
    <property type="entry name" value="AAA_11"/>
    <property type="match status" value="1"/>
</dbReference>
<dbReference type="RefSeq" id="XP_062766608.1">
    <property type="nucleotide sequence ID" value="XM_062905736.1"/>
</dbReference>
<evidence type="ECO:0000259" key="8">
    <source>
        <dbReference type="Pfam" id="PF13087"/>
    </source>
</evidence>
<name>A0ABR0HFM5_9PEZI</name>
<dbReference type="InterPro" id="IPR027417">
    <property type="entry name" value="P-loop_NTPase"/>
</dbReference>
<feature type="compositionally biased region" description="Low complexity" evidence="6">
    <location>
        <begin position="142"/>
        <end position="173"/>
    </location>
</feature>
<feature type="region of interest" description="Disordered" evidence="6">
    <location>
        <begin position="1035"/>
        <end position="1057"/>
    </location>
</feature>
<comment type="similarity">
    <text evidence="1">Belongs to the DNA2/NAM7 helicase family.</text>
</comment>
<organism evidence="9 10">
    <name type="scientific">Podospora pseudopauciseta</name>
    <dbReference type="NCBI Taxonomy" id="2093780"/>
    <lineage>
        <taxon>Eukaryota</taxon>
        <taxon>Fungi</taxon>
        <taxon>Dikarya</taxon>
        <taxon>Ascomycota</taxon>
        <taxon>Pezizomycotina</taxon>
        <taxon>Sordariomycetes</taxon>
        <taxon>Sordariomycetidae</taxon>
        <taxon>Sordariales</taxon>
        <taxon>Podosporaceae</taxon>
        <taxon>Podospora</taxon>
    </lineage>
</organism>
<reference evidence="9 10" key="1">
    <citation type="journal article" date="2023" name="bioRxiv">
        <title>High-quality genome assemblies of four members of thePodospora anserinaspecies complex.</title>
        <authorList>
            <person name="Ament-Velasquez S.L."/>
            <person name="Vogan A.A."/>
            <person name="Wallerman O."/>
            <person name="Hartmann F."/>
            <person name="Gautier V."/>
            <person name="Silar P."/>
            <person name="Giraud T."/>
            <person name="Johannesson H."/>
        </authorList>
    </citation>
    <scope>NUCLEOTIDE SEQUENCE [LARGE SCALE GENOMIC DNA]</scope>
    <source>
        <strain evidence="9 10">CBS 411.78</strain>
    </source>
</reference>
<dbReference type="PANTHER" id="PTHR43788:SF8">
    <property type="entry name" value="DNA-BINDING PROTEIN SMUBP-2"/>
    <property type="match status" value="1"/>
</dbReference>
<feature type="domain" description="DNA2/NAM7 helicase helicase" evidence="7">
    <location>
        <begin position="287"/>
        <end position="552"/>
    </location>
</feature>
<proteinExistence type="inferred from homology"/>
<dbReference type="InterPro" id="IPR041677">
    <property type="entry name" value="DNA2/NAM7_AAA_11"/>
</dbReference>
<dbReference type="Pfam" id="PF13087">
    <property type="entry name" value="AAA_12"/>
    <property type="match status" value="1"/>
</dbReference>
<dbReference type="SUPFAM" id="SSF52540">
    <property type="entry name" value="P-loop containing nucleoside triphosphate hydrolases"/>
    <property type="match status" value="1"/>
</dbReference>
<dbReference type="PANTHER" id="PTHR43788">
    <property type="entry name" value="DNA2/NAM7 HELICASE FAMILY MEMBER"/>
    <property type="match status" value="1"/>
</dbReference>
<dbReference type="Gene3D" id="3.40.50.300">
    <property type="entry name" value="P-loop containing nucleotide triphosphate hydrolases"/>
    <property type="match status" value="2"/>
</dbReference>
<keyword evidence="4" id="KW-0347">Helicase</keyword>
<dbReference type="CDD" id="cd18808">
    <property type="entry name" value="SF1_C_Upf1"/>
    <property type="match status" value="1"/>
</dbReference>
<gene>
    <name evidence="9" type="ORF">QC763_0049070</name>
</gene>
<dbReference type="InterPro" id="IPR047187">
    <property type="entry name" value="SF1_C_Upf1"/>
</dbReference>
<evidence type="ECO:0000259" key="7">
    <source>
        <dbReference type="Pfam" id="PF13086"/>
    </source>
</evidence>
<evidence type="ECO:0000256" key="6">
    <source>
        <dbReference type="SAM" id="MobiDB-lite"/>
    </source>
</evidence>
<evidence type="ECO:0000313" key="9">
    <source>
        <dbReference type="EMBL" id="KAK4666642.1"/>
    </source>
</evidence>
<feature type="domain" description="DNA2/NAM7 helicase-like C-terminal" evidence="8">
    <location>
        <begin position="566"/>
        <end position="766"/>
    </location>
</feature>
<evidence type="ECO:0000256" key="1">
    <source>
        <dbReference type="ARBA" id="ARBA00007913"/>
    </source>
</evidence>
<dbReference type="NCBIfam" id="TIGR01571">
    <property type="entry name" value="A_thal_Cys_rich"/>
    <property type="match status" value="1"/>
</dbReference>
<keyword evidence="3" id="KW-0378">Hydrolase</keyword>
<dbReference type="EMBL" id="JAFFHB010000004">
    <property type="protein sequence ID" value="KAK4666642.1"/>
    <property type="molecule type" value="Genomic_DNA"/>
</dbReference>
<sequence length="1057" mass="118450">MESSPIYSFSSVAEFARIHKAGTEHEFLQDARLIDEINGQDLKFDAWLITRIRQTIKRSEYLLLVQPGSNGESKMPSKGGGGKVRIAFADGSFSGYWDVARIENPVAILGSSSSPLAKLPAYKVTVPTAQHHEVLDKPIIDSTGSSSSPAATSPKRLSPAASSSSTISPIASSVGNSSGLRRDSHDHKIVADQIDLASQLNPTNVVKVNFHLFASESTKDSEIGALESLHGRYQNATDRQLDAFNYFVTLTNPAFRVNLHDKLPHMKKALDRPGWFETPLGKRFQMLNQQQKEAYLHGFDHLPCGICVLPGGPGAGKTHFNLFTIAMAQSEPMVRYGKRPDESAKVLFIVDMNSPVDDVANRMVRLYQDLGMKKSIIRMKGWGFEVNRSSKLNQAEDAAAGGIANADFTNQFLATVKEMTTGQNSETSCRAQSLDEAAWERYEAHKDTEYELIKKYMEEELFGEEECLVVPLRFRNLVYDLYRDTLADADFIATTPVAASNHFKGMFKPDLVFFDESPHARELCNLVAIANFNPVAWIFCGDHRQTVPYVGSAGSGSQNPYARQMQISMMERAARAGVIRHELLINHRAYGSLHRLASGLWYNGRMVSGTTKTENRPLVHVRNYLSRLIGNKPCGVPRLIVHLKGSVGEMTEGTSCWNPSHAAWVMTRVKELLADQHFRKPDRVEPGTVLIISPYRAAFQRYKKELRTLPQWAQKRVEARTVDVSQGHEADFVFLDLSKERSTDFLDDPNRLCVALTRARLGEIILMSGDMPYSEHFKHRSEHLRRMYAACMNRSSSATSENGDGNDLCSGNGQVVWLHAEIPDNEDWSTPLSDDWPTMAYDDLDEIDQSALLRRKATEALAAQNKRNEEFYRRSTTRKINQEAYDWLMCRDADGDSEKKEFSPENEVLEKYVQRKDIVQEKECIVEKQIEGEVSTEKENSVDQNDHVMMKELVNKTHELLENPSNPSPSGCGMWGCAWCGLNFCGGWGWILECLQRGEVRSKHRIEGSGCTDCLVACCCPCCGVIQSHKEVEKRRDAMQGGVPDKMGYQGQAPMRA</sequence>
<evidence type="ECO:0000313" key="10">
    <source>
        <dbReference type="Proteomes" id="UP001326199"/>
    </source>
</evidence>
<evidence type="ECO:0000256" key="4">
    <source>
        <dbReference type="ARBA" id="ARBA00022806"/>
    </source>
</evidence>
<dbReference type="Proteomes" id="UP001326199">
    <property type="component" value="Unassembled WGS sequence"/>
</dbReference>
<evidence type="ECO:0000256" key="3">
    <source>
        <dbReference type="ARBA" id="ARBA00022801"/>
    </source>
</evidence>
<dbReference type="InterPro" id="IPR006461">
    <property type="entry name" value="PLAC_motif_containing"/>
</dbReference>
<protein>
    <submittedName>
        <fullName evidence="9">Uncharacterized protein</fullName>
    </submittedName>
</protein>
<keyword evidence="2" id="KW-0547">Nucleotide-binding</keyword>
<keyword evidence="5" id="KW-0067">ATP-binding</keyword>
<keyword evidence="10" id="KW-1185">Reference proteome</keyword>
<feature type="region of interest" description="Disordered" evidence="6">
    <location>
        <begin position="135"/>
        <end position="182"/>
    </location>
</feature>
<dbReference type="InterPro" id="IPR041679">
    <property type="entry name" value="DNA2/NAM7-like_C"/>
</dbReference>
<evidence type="ECO:0000256" key="2">
    <source>
        <dbReference type="ARBA" id="ARBA00022741"/>
    </source>
</evidence>
<dbReference type="Pfam" id="PF04749">
    <property type="entry name" value="PLAC8"/>
    <property type="match status" value="1"/>
</dbReference>
<accession>A0ABR0HFM5</accession>
<dbReference type="GeneID" id="87925771"/>
<evidence type="ECO:0000256" key="5">
    <source>
        <dbReference type="ARBA" id="ARBA00022840"/>
    </source>
</evidence>
<comment type="caution">
    <text evidence="9">The sequence shown here is derived from an EMBL/GenBank/DDBJ whole genome shotgun (WGS) entry which is preliminary data.</text>
</comment>
<dbReference type="InterPro" id="IPR050534">
    <property type="entry name" value="Coronavir_polyprotein_1ab"/>
</dbReference>